<proteinExistence type="predicted"/>
<evidence type="ECO:0000313" key="2">
    <source>
        <dbReference type="Proteomes" id="UP000352698"/>
    </source>
</evidence>
<name>A0A449E6B8_ENTHR</name>
<organism evidence="1 2">
    <name type="scientific">Enterococcus hirae</name>
    <dbReference type="NCBI Taxonomy" id="1354"/>
    <lineage>
        <taxon>Bacteria</taxon>
        <taxon>Bacillati</taxon>
        <taxon>Bacillota</taxon>
        <taxon>Bacilli</taxon>
        <taxon>Lactobacillales</taxon>
        <taxon>Enterococcaceae</taxon>
        <taxon>Enterococcus</taxon>
    </lineage>
</organism>
<dbReference type="Proteomes" id="UP000352698">
    <property type="component" value="Unassembled WGS sequence"/>
</dbReference>
<comment type="caution">
    <text evidence="1">The sequence shown here is derived from an EMBL/GenBank/DDBJ whole genome shotgun (WGS) entry which is preliminary data.</text>
</comment>
<protein>
    <submittedName>
        <fullName evidence="1">Uncharacterized protein</fullName>
    </submittedName>
</protein>
<reference evidence="1 2" key="1">
    <citation type="submission" date="2019-05" db="EMBL/GenBank/DDBJ databases">
        <authorList>
            <consortium name="Pathogen Informatics"/>
        </authorList>
    </citation>
    <scope>NUCLEOTIDE SEQUENCE [LARGE SCALE GENOMIC DNA]</scope>
    <source>
        <strain evidence="1 2">NCTC12204</strain>
    </source>
</reference>
<sequence>MRDKSRFLNAFVYVLCLLIINIILIYFSTIYNSKKLLFWGNILAISFVFPMIILYFEKKEPFKWKRYIYFTFLTFVVMFMICNLFIYRLY</sequence>
<gene>
    <name evidence="1" type="ORF">NCTC12204_02495</name>
</gene>
<evidence type="ECO:0000313" key="1">
    <source>
        <dbReference type="EMBL" id="VTQ69736.1"/>
    </source>
</evidence>
<dbReference type="EMBL" id="CABEEP010000001">
    <property type="protein sequence ID" value="VTQ69736.1"/>
    <property type="molecule type" value="Genomic_DNA"/>
</dbReference>
<dbReference type="AlphaFoldDB" id="A0A449E6B8"/>
<accession>A0A449E6B8</accession>